<dbReference type="HOGENOM" id="CLU_171854_6_1_4"/>
<dbReference type="KEGG" id="jag:GJA_5108"/>
<name>W0VCR2_9BURK</name>
<evidence type="ECO:0000313" key="3">
    <source>
        <dbReference type="Proteomes" id="UP000027604"/>
    </source>
</evidence>
<gene>
    <name evidence="2" type="ORF">GJA_5108</name>
</gene>
<organism evidence="2 3">
    <name type="scientific">Janthinobacterium agaricidamnosum NBRC 102515 = DSM 9628</name>
    <dbReference type="NCBI Taxonomy" id="1349767"/>
    <lineage>
        <taxon>Bacteria</taxon>
        <taxon>Pseudomonadati</taxon>
        <taxon>Pseudomonadota</taxon>
        <taxon>Betaproteobacteria</taxon>
        <taxon>Burkholderiales</taxon>
        <taxon>Oxalobacteraceae</taxon>
        <taxon>Janthinobacterium</taxon>
    </lineage>
</organism>
<keyword evidence="1" id="KW-0472">Membrane</keyword>
<keyword evidence="1" id="KW-0812">Transmembrane</keyword>
<reference evidence="2 3" key="1">
    <citation type="journal article" date="2015" name="Genome Announc.">
        <title>Genome Sequence of Mushroom Soft-Rot Pathogen Janthinobacterium agaricidamnosum.</title>
        <authorList>
            <person name="Graupner K."/>
            <person name="Lackner G."/>
            <person name="Hertweck C."/>
        </authorList>
    </citation>
    <scope>NUCLEOTIDE SEQUENCE [LARGE SCALE GENOMIC DNA]</scope>
    <source>
        <strain evidence="3">NBRC 102515 / DSM 9628</strain>
    </source>
</reference>
<dbReference type="PATRIC" id="fig|1349767.4.peg.1717"/>
<keyword evidence="3" id="KW-1185">Reference proteome</keyword>
<dbReference type="AlphaFoldDB" id="W0VCR2"/>
<protein>
    <submittedName>
        <fullName evidence="2">Flp/Fap pilin component family protein</fullName>
    </submittedName>
</protein>
<proteinExistence type="predicted"/>
<feature type="transmembrane region" description="Helical" evidence="1">
    <location>
        <begin position="20"/>
        <end position="41"/>
    </location>
</feature>
<dbReference type="RefSeq" id="WP_038497383.1">
    <property type="nucleotide sequence ID" value="NZ_BCTH01000043.1"/>
</dbReference>
<dbReference type="InterPro" id="IPR007047">
    <property type="entry name" value="Flp_Fap"/>
</dbReference>
<sequence>MKTFLSAVKQFANDEQGITAIEYGLIAALMATAITAGFLLIKTNLLAVLTDISTHLTTTP</sequence>
<dbReference type="STRING" id="1349767.GJA_5108"/>
<evidence type="ECO:0000313" key="2">
    <source>
        <dbReference type="EMBL" id="CDG85706.1"/>
    </source>
</evidence>
<dbReference type="Pfam" id="PF04964">
    <property type="entry name" value="Flp_Fap"/>
    <property type="match status" value="1"/>
</dbReference>
<evidence type="ECO:0000256" key="1">
    <source>
        <dbReference type="SAM" id="Phobius"/>
    </source>
</evidence>
<accession>W0VCR2</accession>
<dbReference type="EMBL" id="HG322949">
    <property type="protein sequence ID" value="CDG85706.1"/>
    <property type="molecule type" value="Genomic_DNA"/>
</dbReference>
<dbReference type="Proteomes" id="UP000027604">
    <property type="component" value="Chromosome I"/>
</dbReference>
<keyword evidence="1" id="KW-1133">Transmembrane helix</keyword>